<sequence length="180" mass="18700">MIMKIFIQATAIVAAVTAAHVPVRKADTPNGFRLWANMTYPDLPPDFGPDVQGQELSYVSEADCVAEFVLAPAGKGSIFRTDDDAVGVAHLGDESSPSAGMVITPGGTATAPSSNIVELKCSGGTPGVIVTADGLDYPKEASPNGGFMACKRENAVALSFFRAGQRPLLGCSVVQLLPIY</sequence>
<keyword evidence="4" id="KW-1185">Reference proteome</keyword>
<dbReference type="AlphaFoldDB" id="A0A8H3W3H7"/>
<organism evidence="3 4">
    <name type="scientific">Colletotrichum asianum</name>
    <dbReference type="NCBI Taxonomy" id="702518"/>
    <lineage>
        <taxon>Eukaryota</taxon>
        <taxon>Fungi</taxon>
        <taxon>Dikarya</taxon>
        <taxon>Ascomycota</taxon>
        <taxon>Pezizomycotina</taxon>
        <taxon>Sordariomycetes</taxon>
        <taxon>Hypocreomycetidae</taxon>
        <taxon>Glomerellales</taxon>
        <taxon>Glomerellaceae</taxon>
        <taxon>Colletotrichum</taxon>
        <taxon>Colletotrichum gloeosporioides species complex</taxon>
    </lineage>
</organism>
<gene>
    <name evidence="3" type="ORF">GQ607_013424</name>
</gene>
<evidence type="ECO:0000313" key="3">
    <source>
        <dbReference type="EMBL" id="KAF0319319.1"/>
    </source>
</evidence>
<keyword evidence="1" id="KW-0732">Signal</keyword>
<dbReference type="OrthoDB" id="3518533at2759"/>
<dbReference type="EMBL" id="WOWK01000097">
    <property type="protein sequence ID" value="KAF0319319.1"/>
    <property type="molecule type" value="Genomic_DNA"/>
</dbReference>
<proteinExistence type="predicted"/>
<evidence type="ECO:0000256" key="1">
    <source>
        <dbReference type="SAM" id="SignalP"/>
    </source>
</evidence>
<protein>
    <recommendedName>
        <fullName evidence="2">DUF7907 domain-containing protein</fullName>
    </recommendedName>
</protein>
<evidence type="ECO:0000313" key="4">
    <source>
        <dbReference type="Proteomes" id="UP000434172"/>
    </source>
</evidence>
<feature type="chain" id="PRO_5034541690" description="DUF7907 domain-containing protein" evidence="1">
    <location>
        <begin position="19"/>
        <end position="180"/>
    </location>
</feature>
<comment type="caution">
    <text evidence="3">The sequence shown here is derived from an EMBL/GenBank/DDBJ whole genome shotgun (WGS) entry which is preliminary data.</text>
</comment>
<name>A0A8H3W3H7_9PEZI</name>
<dbReference type="Proteomes" id="UP000434172">
    <property type="component" value="Unassembled WGS sequence"/>
</dbReference>
<reference evidence="3 4" key="1">
    <citation type="submission" date="2019-12" db="EMBL/GenBank/DDBJ databases">
        <title>A genome sequence resource for the geographically widespread anthracnose pathogen Colletotrichum asianum.</title>
        <authorList>
            <person name="Meng Y."/>
        </authorList>
    </citation>
    <scope>NUCLEOTIDE SEQUENCE [LARGE SCALE GENOMIC DNA]</scope>
    <source>
        <strain evidence="3 4">ICMP 18580</strain>
    </source>
</reference>
<evidence type="ECO:0000259" key="2">
    <source>
        <dbReference type="Pfam" id="PF25484"/>
    </source>
</evidence>
<dbReference type="Pfam" id="PF25484">
    <property type="entry name" value="DUF7907"/>
    <property type="match status" value="1"/>
</dbReference>
<feature type="domain" description="DUF7907" evidence="2">
    <location>
        <begin position="30"/>
        <end position="179"/>
    </location>
</feature>
<accession>A0A8H3W3H7</accession>
<dbReference type="InterPro" id="IPR057229">
    <property type="entry name" value="DUF7907"/>
</dbReference>
<feature type="signal peptide" evidence="1">
    <location>
        <begin position="1"/>
        <end position="18"/>
    </location>
</feature>